<dbReference type="PANTHER" id="PTHR34477:SF1">
    <property type="entry name" value="UPF0213 PROTEIN YHBQ"/>
    <property type="match status" value="1"/>
</dbReference>
<dbReference type="Gene3D" id="3.40.1440.10">
    <property type="entry name" value="GIY-YIG endonuclease"/>
    <property type="match status" value="1"/>
</dbReference>
<sequence length="89" mass="10559">MWYVYILLCDQKTYYVGLTSNIDNRLRSHKSKENIATKEFSGLELVYIEKYKTRRATEKRERQIKGWSKAKKKALIEGDVELLKKLSKS</sequence>
<name>A0A1F7YIK6_9BACT</name>
<dbReference type="InterPro" id="IPR050190">
    <property type="entry name" value="UPF0213_domain"/>
</dbReference>
<gene>
    <name evidence="3" type="ORF">A2628_04090</name>
</gene>
<evidence type="ECO:0000313" key="3">
    <source>
        <dbReference type="EMBL" id="OGM27191.1"/>
    </source>
</evidence>
<evidence type="ECO:0000259" key="2">
    <source>
        <dbReference type="PROSITE" id="PS50164"/>
    </source>
</evidence>
<dbReference type="AlphaFoldDB" id="A0A1F7YIK6"/>
<protein>
    <recommendedName>
        <fullName evidence="2">GIY-YIG domain-containing protein</fullName>
    </recommendedName>
</protein>
<dbReference type="EMBL" id="MGGL01000005">
    <property type="protein sequence ID" value="OGM27191.1"/>
    <property type="molecule type" value="Genomic_DNA"/>
</dbReference>
<evidence type="ECO:0000313" key="4">
    <source>
        <dbReference type="Proteomes" id="UP000179221"/>
    </source>
</evidence>
<accession>A0A1F7YIK6</accession>
<dbReference type="InterPro" id="IPR000305">
    <property type="entry name" value="GIY-YIG_endonuc"/>
</dbReference>
<feature type="domain" description="GIY-YIG" evidence="2">
    <location>
        <begin position="1"/>
        <end position="74"/>
    </location>
</feature>
<dbReference type="PANTHER" id="PTHR34477">
    <property type="entry name" value="UPF0213 PROTEIN YHBQ"/>
    <property type="match status" value="1"/>
</dbReference>
<reference evidence="3 4" key="1">
    <citation type="journal article" date="2016" name="Nat. Commun.">
        <title>Thousands of microbial genomes shed light on interconnected biogeochemical processes in an aquifer system.</title>
        <authorList>
            <person name="Anantharaman K."/>
            <person name="Brown C.T."/>
            <person name="Hug L.A."/>
            <person name="Sharon I."/>
            <person name="Castelle C.J."/>
            <person name="Probst A.J."/>
            <person name="Thomas B.C."/>
            <person name="Singh A."/>
            <person name="Wilkins M.J."/>
            <person name="Karaoz U."/>
            <person name="Brodie E.L."/>
            <person name="Williams K.H."/>
            <person name="Hubbard S.S."/>
            <person name="Banfield J.F."/>
        </authorList>
    </citation>
    <scope>NUCLEOTIDE SEQUENCE [LARGE SCALE GENOMIC DNA]</scope>
</reference>
<comment type="similarity">
    <text evidence="1">Belongs to the UPF0213 family.</text>
</comment>
<dbReference type="SUPFAM" id="SSF82771">
    <property type="entry name" value="GIY-YIG endonuclease"/>
    <property type="match status" value="1"/>
</dbReference>
<dbReference type="Pfam" id="PF01541">
    <property type="entry name" value="GIY-YIG"/>
    <property type="match status" value="1"/>
</dbReference>
<organism evidence="3 4">
    <name type="scientific">Candidatus Woesebacteria bacterium RIFCSPHIGHO2_01_FULL_40_22</name>
    <dbReference type="NCBI Taxonomy" id="1802499"/>
    <lineage>
        <taxon>Bacteria</taxon>
        <taxon>Candidatus Woeseibacteriota</taxon>
    </lineage>
</organism>
<proteinExistence type="inferred from homology"/>
<dbReference type="InterPro" id="IPR035901">
    <property type="entry name" value="GIY-YIG_endonuc_sf"/>
</dbReference>
<dbReference type="PROSITE" id="PS50164">
    <property type="entry name" value="GIY_YIG"/>
    <property type="match status" value="1"/>
</dbReference>
<dbReference type="Proteomes" id="UP000179221">
    <property type="component" value="Unassembled WGS sequence"/>
</dbReference>
<comment type="caution">
    <text evidence="3">The sequence shown here is derived from an EMBL/GenBank/DDBJ whole genome shotgun (WGS) entry which is preliminary data.</text>
</comment>
<evidence type="ECO:0000256" key="1">
    <source>
        <dbReference type="ARBA" id="ARBA00007435"/>
    </source>
</evidence>